<protein>
    <submittedName>
        <fullName evidence="1">Uncharacterized protein</fullName>
    </submittedName>
</protein>
<comment type="caution">
    <text evidence="1">The sequence shown here is derived from an EMBL/GenBank/DDBJ whole genome shotgun (WGS) entry which is preliminary data.</text>
</comment>
<gene>
    <name evidence="1" type="ORF">C7B77_24330</name>
</gene>
<reference evidence="1 2" key="1">
    <citation type="submission" date="2018-03" db="EMBL/GenBank/DDBJ databases">
        <title>The ancient ancestry and fast evolution of plastids.</title>
        <authorList>
            <person name="Moore K.R."/>
            <person name="Magnabosco C."/>
            <person name="Momper L."/>
            <person name="Gold D.A."/>
            <person name="Bosak T."/>
            <person name="Fournier G.P."/>
        </authorList>
    </citation>
    <scope>NUCLEOTIDE SEQUENCE [LARGE SCALE GENOMIC DNA]</scope>
    <source>
        <strain evidence="1 2">CCALA 037</strain>
    </source>
</reference>
<keyword evidence="2" id="KW-1185">Reference proteome</keyword>
<sequence>MFSIAISYINSATPIFARATEFKLTNIGSKFSEIRLVHNKLGVKKPQALKLLGESFDILH</sequence>
<accession>A0A2T1FR68</accession>
<name>A0A2T1FR68_9CYAN</name>
<proteinExistence type="predicted"/>
<evidence type="ECO:0000313" key="2">
    <source>
        <dbReference type="Proteomes" id="UP000238937"/>
    </source>
</evidence>
<dbReference type="Proteomes" id="UP000238937">
    <property type="component" value="Unassembled WGS sequence"/>
</dbReference>
<dbReference type="AlphaFoldDB" id="A0A2T1FR68"/>
<evidence type="ECO:0000313" key="1">
    <source>
        <dbReference type="EMBL" id="PSB47465.1"/>
    </source>
</evidence>
<organism evidence="1 2">
    <name type="scientific">Chamaesiphon polymorphus CCALA 037</name>
    <dbReference type="NCBI Taxonomy" id="2107692"/>
    <lineage>
        <taxon>Bacteria</taxon>
        <taxon>Bacillati</taxon>
        <taxon>Cyanobacteriota</taxon>
        <taxon>Cyanophyceae</taxon>
        <taxon>Gomontiellales</taxon>
        <taxon>Chamaesiphonaceae</taxon>
        <taxon>Chamaesiphon</taxon>
    </lineage>
</organism>
<dbReference type="EMBL" id="PVWO01000459">
    <property type="protein sequence ID" value="PSB47465.1"/>
    <property type="molecule type" value="Genomic_DNA"/>
</dbReference>